<evidence type="ECO:0000313" key="2">
    <source>
        <dbReference type="EMBL" id="POG82454.1"/>
    </source>
</evidence>
<keyword evidence="1" id="KW-0472">Membrane</keyword>
<keyword evidence="1" id="KW-1133">Transmembrane helix</keyword>
<reference evidence="2 3" key="2">
    <citation type="journal article" date="2018" name="New Phytol.">
        <title>High intraspecific genome diversity in the model arbuscular mycorrhizal symbiont Rhizophagus irregularis.</title>
        <authorList>
            <person name="Chen E.C.H."/>
            <person name="Morin E."/>
            <person name="Beaudet D."/>
            <person name="Noel J."/>
            <person name="Yildirir G."/>
            <person name="Ndikumana S."/>
            <person name="Charron P."/>
            <person name="St-Onge C."/>
            <person name="Giorgi J."/>
            <person name="Kruger M."/>
            <person name="Marton T."/>
            <person name="Ropars J."/>
            <person name="Grigoriev I.V."/>
            <person name="Hainaut M."/>
            <person name="Henrissat B."/>
            <person name="Roux C."/>
            <person name="Martin F."/>
            <person name="Corradi N."/>
        </authorList>
    </citation>
    <scope>NUCLEOTIDE SEQUENCE [LARGE SCALE GENOMIC DNA]</scope>
    <source>
        <strain evidence="2 3">DAOM 197198</strain>
    </source>
</reference>
<dbReference type="AlphaFoldDB" id="A0A2P4QXR5"/>
<proteinExistence type="predicted"/>
<accession>A0A2P4QXR5</accession>
<sequence>MSQNFRWPYSMPEYLRRSAFNSITKVGSKSDEEFDLEVGLNLLFFYNALDKGEFSGRENDWVTVHNQRIIEYYGQKYDDDKLNSIFKTMPGAVQIHKIATRIILSIILTALMIGMSDVFMVSIGDDTNWTKWVPAKIQVWEEYPGDQVEDALIGNDVTDQLAYLHEPVNPVKFLDVRDLLHL</sequence>
<dbReference type="EMBL" id="AUPC02000005">
    <property type="protein sequence ID" value="POG82454.1"/>
    <property type="molecule type" value="Genomic_DNA"/>
</dbReference>
<reference evidence="2 3" key="1">
    <citation type="journal article" date="2013" name="Proc. Natl. Acad. Sci. U.S.A.">
        <title>Genome of an arbuscular mycorrhizal fungus provides insight into the oldest plant symbiosis.</title>
        <authorList>
            <person name="Tisserant E."/>
            <person name="Malbreil M."/>
            <person name="Kuo A."/>
            <person name="Kohler A."/>
            <person name="Symeonidi A."/>
            <person name="Balestrini R."/>
            <person name="Charron P."/>
            <person name="Duensing N."/>
            <person name="Frei Dit Frey N."/>
            <person name="Gianinazzi-Pearson V."/>
            <person name="Gilbert L.B."/>
            <person name="Handa Y."/>
            <person name="Herr J.R."/>
            <person name="Hijri M."/>
            <person name="Koul R."/>
            <person name="Kawaguchi M."/>
            <person name="Krajinski F."/>
            <person name="Lammers P.J."/>
            <person name="Masclaux F.G."/>
            <person name="Murat C."/>
            <person name="Morin E."/>
            <person name="Ndikumana S."/>
            <person name="Pagni M."/>
            <person name="Petitpierre D."/>
            <person name="Requena N."/>
            <person name="Rosikiewicz P."/>
            <person name="Riley R."/>
            <person name="Saito K."/>
            <person name="San Clemente H."/>
            <person name="Shapiro H."/>
            <person name="van Tuinen D."/>
            <person name="Becard G."/>
            <person name="Bonfante P."/>
            <person name="Paszkowski U."/>
            <person name="Shachar-Hill Y.Y."/>
            <person name="Tuskan G.A."/>
            <person name="Young P.W."/>
            <person name="Sanders I.R."/>
            <person name="Henrissat B."/>
            <person name="Rensing S.A."/>
            <person name="Grigoriev I.V."/>
            <person name="Corradi N."/>
            <person name="Roux C."/>
            <person name="Martin F."/>
        </authorList>
    </citation>
    <scope>NUCLEOTIDE SEQUENCE [LARGE SCALE GENOMIC DNA]</scope>
    <source>
        <strain evidence="2 3">DAOM 197198</strain>
    </source>
</reference>
<gene>
    <name evidence="2" type="ORF">GLOIN_2v1867531</name>
</gene>
<organism evidence="2 3">
    <name type="scientific">Rhizophagus irregularis (strain DAOM 181602 / DAOM 197198 / MUCL 43194)</name>
    <name type="common">Arbuscular mycorrhizal fungus</name>
    <name type="synonym">Glomus intraradices</name>
    <dbReference type="NCBI Taxonomy" id="747089"/>
    <lineage>
        <taxon>Eukaryota</taxon>
        <taxon>Fungi</taxon>
        <taxon>Fungi incertae sedis</taxon>
        <taxon>Mucoromycota</taxon>
        <taxon>Glomeromycotina</taxon>
        <taxon>Glomeromycetes</taxon>
        <taxon>Glomerales</taxon>
        <taxon>Glomeraceae</taxon>
        <taxon>Rhizophagus</taxon>
    </lineage>
</organism>
<keyword evidence="3" id="KW-1185">Reference proteome</keyword>
<evidence type="ECO:0000313" key="3">
    <source>
        <dbReference type="Proteomes" id="UP000018888"/>
    </source>
</evidence>
<keyword evidence="1" id="KW-0812">Transmembrane</keyword>
<evidence type="ECO:0000256" key="1">
    <source>
        <dbReference type="SAM" id="Phobius"/>
    </source>
</evidence>
<dbReference type="Proteomes" id="UP000018888">
    <property type="component" value="Unassembled WGS sequence"/>
</dbReference>
<comment type="caution">
    <text evidence="2">The sequence shown here is derived from an EMBL/GenBank/DDBJ whole genome shotgun (WGS) entry which is preliminary data.</text>
</comment>
<dbReference type="VEuPathDB" id="FungiDB:RhiirFUN_010284"/>
<name>A0A2P4QXR5_RHIID</name>
<feature type="transmembrane region" description="Helical" evidence="1">
    <location>
        <begin position="102"/>
        <end position="123"/>
    </location>
</feature>
<protein>
    <submittedName>
        <fullName evidence="2">Uncharacterized protein</fullName>
    </submittedName>
</protein>